<feature type="compositionally biased region" description="Basic residues" evidence="1">
    <location>
        <begin position="51"/>
        <end position="63"/>
    </location>
</feature>
<accession>A0A0R3QLR5</accession>
<proteinExistence type="predicted"/>
<evidence type="ECO:0000313" key="3">
    <source>
        <dbReference type="Proteomes" id="UP000280834"/>
    </source>
</evidence>
<organism evidence="4">
    <name type="scientific">Brugia timori</name>
    <dbReference type="NCBI Taxonomy" id="42155"/>
    <lineage>
        <taxon>Eukaryota</taxon>
        <taxon>Metazoa</taxon>
        <taxon>Ecdysozoa</taxon>
        <taxon>Nematoda</taxon>
        <taxon>Chromadorea</taxon>
        <taxon>Rhabditida</taxon>
        <taxon>Spirurina</taxon>
        <taxon>Spiruromorpha</taxon>
        <taxon>Filarioidea</taxon>
        <taxon>Onchocercidae</taxon>
        <taxon>Brugia</taxon>
    </lineage>
</organism>
<sequence length="90" mass="10810">MDTNANFKIEFFIDETDNRVAKLAKSFRRTRTMEEIQPKWSKIRLGIKRFVRDQRRKAQKKSKNTWSDRTNASVNHSVNKQSKQVKREIL</sequence>
<feature type="compositionally biased region" description="Polar residues" evidence="1">
    <location>
        <begin position="64"/>
        <end position="82"/>
    </location>
</feature>
<evidence type="ECO:0000256" key="1">
    <source>
        <dbReference type="SAM" id="MobiDB-lite"/>
    </source>
</evidence>
<gene>
    <name evidence="2" type="ORF">BTMF_LOCUS6697</name>
</gene>
<evidence type="ECO:0000313" key="4">
    <source>
        <dbReference type="WBParaSite" id="BTMF_0000864601-mRNA-1"/>
    </source>
</evidence>
<evidence type="ECO:0000313" key="2">
    <source>
        <dbReference type="EMBL" id="VDO22454.1"/>
    </source>
</evidence>
<name>A0A0R3QLR5_9BILA</name>
<keyword evidence="3" id="KW-1185">Reference proteome</keyword>
<dbReference type="EMBL" id="UZAG01015680">
    <property type="protein sequence ID" value="VDO22454.1"/>
    <property type="molecule type" value="Genomic_DNA"/>
</dbReference>
<dbReference type="Proteomes" id="UP000280834">
    <property type="component" value="Unassembled WGS sequence"/>
</dbReference>
<dbReference type="WBParaSite" id="BTMF_0000864601-mRNA-1">
    <property type="protein sequence ID" value="BTMF_0000864601-mRNA-1"/>
    <property type="gene ID" value="BTMF_0000864601"/>
</dbReference>
<reference evidence="2 3" key="2">
    <citation type="submission" date="2018-11" db="EMBL/GenBank/DDBJ databases">
        <authorList>
            <consortium name="Pathogen Informatics"/>
        </authorList>
    </citation>
    <scope>NUCLEOTIDE SEQUENCE [LARGE SCALE GENOMIC DNA]</scope>
</reference>
<dbReference type="AlphaFoldDB" id="A0A0R3QLR5"/>
<protein>
    <submittedName>
        <fullName evidence="4">30S ribosomal protein S21</fullName>
    </submittedName>
</protein>
<reference evidence="4" key="1">
    <citation type="submission" date="2017-02" db="UniProtKB">
        <authorList>
            <consortium name="WormBaseParasite"/>
        </authorList>
    </citation>
    <scope>IDENTIFICATION</scope>
</reference>
<feature type="region of interest" description="Disordered" evidence="1">
    <location>
        <begin position="51"/>
        <end position="90"/>
    </location>
</feature>